<dbReference type="EMBL" id="PYMJ01000049">
    <property type="protein sequence ID" value="PSU44540.1"/>
    <property type="molecule type" value="Genomic_DNA"/>
</dbReference>
<evidence type="ECO:0000313" key="2">
    <source>
        <dbReference type="Proteomes" id="UP000240987"/>
    </source>
</evidence>
<dbReference type="Proteomes" id="UP000240987">
    <property type="component" value="Unassembled WGS sequence"/>
</dbReference>
<name>A0A2T3J743_9GAMM</name>
<gene>
    <name evidence="1" type="ORF">C9J12_27100</name>
</gene>
<sequence length="183" mass="21616">MSNKPAAPYNDIPASTEKHIPISLIDVPRNNDKPKTCIADRFLNESLDLNSRFEGTFHDVRYGVFTAIELTQLKLEIITYQYGYDVIQHLRQEQYITAKVRFDIELKPFLDNPTGLMQTRRINRLLERVKTKLDTGGKLSFIEHFTHLFIILKNKKGYRYFTGESAFDNYRFETIRYARKHYD</sequence>
<protein>
    <submittedName>
        <fullName evidence="1">Uncharacterized protein</fullName>
    </submittedName>
</protein>
<dbReference type="RefSeq" id="WP_107245961.1">
    <property type="nucleotide sequence ID" value="NZ_PYMJ01000049.1"/>
</dbReference>
<accession>A0A2T3J743</accession>
<organism evidence="1 2">
    <name type="scientific">Photobacterium frigidiphilum</name>
    <dbReference type="NCBI Taxonomy" id="264736"/>
    <lineage>
        <taxon>Bacteria</taxon>
        <taxon>Pseudomonadati</taxon>
        <taxon>Pseudomonadota</taxon>
        <taxon>Gammaproteobacteria</taxon>
        <taxon>Vibrionales</taxon>
        <taxon>Vibrionaceae</taxon>
        <taxon>Photobacterium</taxon>
    </lineage>
</organism>
<dbReference type="AlphaFoldDB" id="A0A2T3J743"/>
<reference evidence="1 2" key="1">
    <citation type="submission" date="2018-01" db="EMBL/GenBank/DDBJ databases">
        <title>Whole genome sequencing of Histamine producing bacteria.</title>
        <authorList>
            <person name="Butler K."/>
        </authorList>
    </citation>
    <scope>NUCLEOTIDE SEQUENCE [LARGE SCALE GENOMIC DNA]</scope>
    <source>
        <strain evidence="1 2">JCM 12947</strain>
    </source>
</reference>
<evidence type="ECO:0000313" key="1">
    <source>
        <dbReference type="EMBL" id="PSU44540.1"/>
    </source>
</evidence>
<comment type="caution">
    <text evidence="1">The sequence shown here is derived from an EMBL/GenBank/DDBJ whole genome shotgun (WGS) entry which is preliminary data.</text>
</comment>
<proteinExistence type="predicted"/>
<keyword evidence="2" id="KW-1185">Reference proteome</keyword>